<dbReference type="Proteomes" id="UP000005629">
    <property type="component" value="Chromosome I"/>
</dbReference>
<proteinExistence type="predicted"/>
<dbReference type="AlphaFoldDB" id="G0HQ01"/>
<evidence type="ECO:0008006" key="3">
    <source>
        <dbReference type="Google" id="ProtNLM"/>
    </source>
</evidence>
<sequence>MSSDQYNCPNCGAELSYQTTKHNGCSNCGFVPPHSAE</sequence>
<gene>
    <name evidence="1" type="ordered locus">HAH_1306</name>
</gene>
<name>G0HQ01_HALHT</name>
<evidence type="ECO:0000313" key="1">
    <source>
        <dbReference type="EMBL" id="AEM56920.1"/>
    </source>
</evidence>
<dbReference type="EMBL" id="CP002921">
    <property type="protein sequence ID" value="AEM56920.1"/>
    <property type="molecule type" value="Genomic_DNA"/>
</dbReference>
<dbReference type="KEGG" id="hhi:HAH_1306"/>
<evidence type="ECO:0000313" key="2">
    <source>
        <dbReference type="Proteomes" id="UP000005629"/>
    </source>
</evidence>
<dbReference type="eggNOG" id="arCOG10720">
    <property type="taxonomic scope" value="Archaea"/>
</dbReference>
<organism evidence="1 2">
    <name type="scientific">Haloarcula hispanica (strain ATCC 33960 / DSM 4426 / JCM 8911 / NBRC 102182 / NCIMB 2187 / VKM B-1755)</name>
    <dbReference type="NCBI Taxonomy" id="634497"/>
    <lineage>
        <taxon>Archaea</taxon>
        <taxon>Methanobacteriati</taxon>
        <taxon>Methanobacteriota</taxon>
        <taxon>Stenosarchaea group</taxon>
        <taxon>Halobacteria</taxon>
        <taxon>Halobacteriales</taxon>
        <taxon>Haloarculaceae</taxon>
        <taxon>Haloarcula</taxon>
    </lineage>
</organism>
<dbReference type="HOGENOM" id="CLU_3338560_0_0_2"/>
<accession>G0HQ01</accession>
<protein>
    <recommendedName>
        <fullName evidence="3">Small CPxCG-related zinc finger protein</fullName>
    </recommendedName>
</protein>
<dbReference type="Gene3D" id="2.20.28.30">
    <property type="entry name" value="RNA polymerase ii, chain L"/>
    <property type="match status" value="1"/>
</dbReference>
<reference evidence="1 2" key="1">
    <citation type="journal article" date="2011" name="J. Bacteriol.">
        <title>Complete genome sequence of Haloarcula hispanica, a model haloarchaeon for studying genetics, metabolism, and virus-host interaction.</title>
        <authorList>
            <person name="Liu H."/>
            <person name="Wu Z."/>
            <person name="Li M."/>
            <person name="Zhang F."/>
            <person name="Zheng H."/>
            <person name="Han J."/>
            <person name="Liu J."/>
            <person name="Zhou J."/>
            <person name="Wang S."/>
            <person name="Xiang H."/>
        </authorList>
    </citation>
    <scope>NUCLEOTIDE SEQUENCE [LARGE SCALE GENOMIC DNA]</scope>
    <source>
        <strain evidence="2">ATCC 33960 / DSM 4426 / JCM 8911 / NBRC 102182 / NCIMB 2187 / VKM B-1755</strain>
    </source>
</reference>